<organism evidence="1 2">
    <name type="scientific">Vibrio cholerae</name>
    <dbReference type="NCBI Taxonomy" id="666"/>
    <lineage>
        <taxon>Bacteria</taxon>
        <taxon>Pseudomonadati</taxon>
        <taxon>Pseudomonadota</taxon>
        <taxon>Gammaproteobacteria</taxon>
        <taxon>Vibrionales</taxon>
        <taxon>Vibrionaceae</taxon>
        <taxon>Vibrio</taxon>
    </lineage>
</organism>
<protein>
    <submittedName>
        <fullName evidence="1">Uncharacterized protein</fullName>
    </submittedName>
</protein>
<accession>A0A655XCX8</accession>
<gene>
    <name evidence="1" type="ORF">ERS013200_01772</name>
</gene>
<dbReference type="AlphaFoldDB" id="A0A655XCX8"/>
<reference evidence="1 2" key="1">
    <citation type="submission" date="2015-07" db="EMBL/GenBank/DDBJ databases">
        <authorList>
            <consortium name="Pathogen Informatics"/>
        </authorList>
    </citation>
    <scope>NUCLEOTIDE SEQUENCE [LARGE SCALE GENOMIC DNA]</scope>
    <source>
        <strain evidence="1 2">A316</strain>
    </source>
</reference>
<dbReference type="EMBL" id="CWQY01000010">
    <property type="protein sequence ID" value="CSC60114.1"/>
    <property type="molecule type" value="Genomic_DNA"/>
</dbReference>
<dbReference type="Proteomes" id="UP000041770">
    <property type="component" value="Unassembled WGS sequence"/>
</dbReference>
<evidence type="ECO:0000313" key="1">
    <source>
        <dbReference type="EMBL" id="CSC60114.1"/>
    </source>
</evidence>
<name>A0A655XCX8_VIBCL</name>
<sequence length="66" mass="7598">MRLRQLQQSRAGMHKATVAACFNLDPLRFDIELVMALIERGITAVDDIAMANRIQFELMQCMQFLL</sequence>
<evidence type="ECO:0000313" key="2">
    <source>
        <dbReference type="Proteomes" id="UP000041770"/>
    </source>
</evidence>
<proteinExistence type="predicted"/>